<sequence>MKVLITAATSARAYQLKAGLDDADVILGDYNEVPAFMKMLTLPNPASDTYTHEMLTLCLDNKVETVYLLSRAEADVLLKSSQLFYEYNIDLIDATNL</sequence>
<reference evidence="2" key="1">
    <citation type="journal article" date="2019" name="Int. J. Syst. Evol. Microbiol.">
        <title>The Global Catalogue of Microorganisms (GCM) 10K type strain sequencing project: providing services to taxonomists for standard genome sequencing and annotation.</title>
        <authorList>
            <consortium name="The Broad Institute Genomics Platform"/>
            <consortium name="The Broad Institute Genome Sequencing Center for Infectious Disease"/>
            <person name="Wu L."/>
            <person name="Ma J."/>
        </authorList>
    </citation>
    <scope>NUCLEOTIDE SEQUENCE [LARGE SCALE GENOMIC DNA]</scope>
    <source>
        <strain evidence="2">CCUG 61484</strain>
    </source>
</reference>
<accession>A0ABW3ASE8</accession>
<comment type="caution">
    <text evidence="1">The sequence shown here is derived from an EMBL/GenBank/DDBJ whole genome shotgun (WGS) entry which is preliminary data.</text>
</comment>
<dbReference type="Gene3D" id="3.40.50.20">
    <property type="match status" value="1"/>
</dbReference>
<dbReference type="Proteomes" id="UP001597010">
    <property type="component" value="Unassembled WGS sequence"/>
</dbReference>
<evidence type="ECO:0000313" key="2">
    <source>
        <dbReference type="Proteomes" id="UP001597010"/>
    </source>
</evidence>
<name>A0ABW3ASE8_9SPHI</name>
<evidence type="ECO:0008006" key="3">
    <source>
        <dbReference type="Google" id="ProtNLM"/>
    </source>
</evidence>
<evidence type="ECO:0000313" key="1">
    <source>
        <dbReference type="EMBL" id="MFD0793983.1"/>
    </source>
</evidence>
<dbReference type="EMBL" id="JBHTHZ010000005">
    <property type="protein sequence ID" value="MFD0793983.1"/>
    <property type="molecule type" value="Genomic_DNA"/>
</dbReference>
<keyword evidence="2" id="KW-1185">Reference proteome</keyword>
<dbReference type="RefSeq" id="WP_377114603.1">
    <property type="nucleotide sequence ID" value="NZ_JBHTHZ010000005.1"/>
</dbReference>
<proteinExistence type="predicted"/>
<gene>
    <name evidence="1" type="ORF">ACFQZX_10150</name>
</gene>
<protein>
    <recommendedName>
        <fullName evidence="3">Septum formation protein</fullName>
    </recommendedName>
</protein>
<organism evidence="1 2">
    <name type="scientific">Mucilaginibacter litoreus</name>
    <dbReference type="NCBI Taxonomy" id="1048221"/>
    <lineage>
        <taxon>Bacteria</taxon>
        <taxon>Pseudomonadati</taxon>
        <taxon>Bacteroidota</taxon>
        <taxon>Sphingobacteriia</taxon>
        <taxon>Sphingobacteriales</taxon>
        <taxon>Sphingobacteriaceae</taxon>
        <taxon>Mucilaginibacter</taxon>
    </lineage>
</organism>